<evidence type="ECO:0000313" key="4">
    <source>
        <dbReference type="EMBL" id="RZI00164.1"/>
    </source>
</evidence>
<dbReference type="GO" id="GO:0003677">
    <property type="term" value="F:DNA binding"/>
    <property type="evidence" value="ECO:0007669"/>
    <property type="project" value="UniProtKB-KW"/>
</dbReference>
<dbReference type="PANTHER" id="PTHR33164:SF44">
    <property type="entry name" value="TRANSCRIPTIONAL REGULATORY PROTEIN"/>
    <property type="match status" value="1"/>
</dbReference>
<dbReference type="KEGG" id="scv:A4G25_11360"/>
<dbReference type="InterPro" id="IPR039422">
    <property type="entry name" value="MarR/SlyA-like"/>
</dbReference>
<dbReference type="SMART" id="SM00347">
    <property type="entry name" value="HTH_MARR"/>
    <property type="match status" value="1"/>
</dbReference>
<evidence type="ECO:0000256" key="1">
    <source>
        <dbReference type="ARBA" id="ARBA00023125"/>
    </source>
</evidence>
<dbReference type="GO" id="GO:0006950">
    <property type="term" value="P:response to stress"/>
    <property type="evidence" value="ECO:0007669"/>
    <property type="project" value="TreeGrafter"/>
</dbReference>
<keyword evidence="6" id="KW-1185">Reference proteome</keyword>
<organism evidence="4 5">
    <name type="scientific">Staphylococcus condimenti</name>
    <dbReference type="NCBI Taxonomy" id="70255"/>
    <lineage>
        <taxon>Bacteria</taxon>
        <taxon>Bacillati</taxon>
        <taxon>Bacillota</taxon>
        <taxon>Bacilli</taxon>
        <taxon>Bacillales</taxon>
        <taxon>Staphylococcaceae</taxon>
        <taxon>Staphylococcus</taxon>
    </lineage>
</organism>
<dbReference type="GO" id="GO:0003700">
    <property type="term" value="F:DNA-binding transcription factor activity"/>
    <property type="evidence" value="ECO:0007669"/>
    <property type="project" value="InterPro"/>
</dbReference>
<proteinExistence type="predicted"/>
<dbReference type="Proteomes" id="UP000293854">
    <property type="component" value="Unassembled WGS sequence"/>
</dbReference>
<reference evidence="4 5" key="1">
    <citation type="submission" date="2018-11" db="EMBL/GenBank/DDBJ databases">
        <title>Genomic profiling of Staphylococcus species from a Poultry farm system in KwaZulu-Natal, South Africa.</title>
        <authorList>
            <person name="Amoako D.G."/>
            <person name="Somboro A.M."/>
            <person name="Abia A.L.K."/>
            <person name="Bester L.A."/>
            <person name="Essack S.Y."/>
        </authorList>
    </citation>
    <scope>NUCLEOTIDE SEQUENCE [LARGE SCALE GENOMIC DNA]</scope>
    <source>
        <strain evidence="4 5">SA11</strain>
    </source>
</reference>
<feature type="domain" description="HTH marR-type" evidence="2">
    <location>
        <begin position="3"/>
        <end position="136"/>
    </location>
</feature>
<dbReference type="GeneID" id="93725955"/>
<sequence>MDVNQLFNSFTELYRPYIKRVQPILDKYDLHTAQFLVLKDIYLHEQTTLVQISKRRSIEKPSARKLLKVLIEQELLIVTQGEDKREKLLSLSDKGFQVYQEAMNEITAFQESIIDQAALNEKEINAAVQTFEKLKNIL</sequence>
<dbReference type="OrthoDB" id="2734388at2"/>
<accession>A0A143PDA1</accession>
<dbReference type="PANTHER" id="PTHR33164">
    <property type="entry name" value="TRANSCRIPTIONAL REGULATOR, MARR FAMILY"/>
    <property type="match status" value="1"/>
</dbReference>
<dbReference type="InterPro" id="IPR036390">
    <property type="entry name" value="WH_DNA-bd_sf"/>
</dbReference>
<dbReference type="InterPro" id="IPR000835">
    <property type="entry name" value="HTH_MarR-typ"/>
</dbReference>
<dbReference type="RefSeq" id="WP_047130876.1">
    <property type="nucleotide sequence ID" value="NZ_CP015114.1"/>
</dbReference>
<reference evidence="3 6" key="2">
    <citation type="submission" date="2021-01" db="EMBL/GenBank/DDBJ databases">
        <title>FDA dAtabase for Regulatory Grade micrObial Sequences (FDA-ARGOS): Supporting development and validation of Infectious Disease Dx tests.</title>
        <authorList>
            <person name="Sproer C."/>
            <person name="Gronow S."/>
            <person name="Severitt S."/>
            <person name="Schroder I."/>
            <person name="Tallon L."/>
            <person name="Sadzewicz L."/>
            <person name="Zhao X."/>
            <person name="Boylan J."/>
            <person name="Ott S."/>
            <person name="Bowen H."/>
            <person name="Vavikolanu K."/>
            <person name="Mehta A."/>
            <person name="Aluvathingal J."/>
            <person name="Nadendla S."/>
            <person name="Lowell S."/>
            <person name="Myers T."/>
            <person name="Yan Y."/>
            <person name="Sichtig H."/>
        </authorList>
    </citation>
    <scope>NUCLEOTIDE SEQUENCE [LARGE SCALE GENOMIC DNA]</scope>
    <source>
        <strain evidence="3 6">FDAARGOS_1148</strain>
    </source>
</reference>
<dbReference type="AlphaFoldDB" id="A0A143PDA1"/>
<dbReference type="InterPro" id="IPR036388">
    <property type="entry name" value="WH-like_DNA-bd_sf"/>
</dbReference>
<dbReference type="EMBL" id="RQTE01000327">
    <property type="protein sequence ID" value="RZI00164.1"/>
    <property type="molecule type" value="Genomic_DNA"/>
</dbReference>
<evidence type="ECO:0000313" key="5">
    <source>
        <dbReference type="Proteomes" id="UP000293854"/>
    </source>
</evidence>
<protein>
    <submittedName>
        <fullName evidence="4">MarR family transcriptional regulator</fullName>
    </submittedName>
    <submittedName>
        <fullName evidence="3">Winged helix DNA-binding protein</fullName>
    </submittedName>
</protein>
<keyword evidence="1 3" id="KW-0238">DNA-binding</keyword>
<evidence type="ECO:0000259" key="2">
    <source>
        <dbReference type="PROSITE" id="PS50995"/>
    </source>
</evidence>
<gene>
    <name evidence="4" type="ORF">EIG99_12320</name>
    <name evidence="3" type="ORF">I6J05_07110</name>
</gene>
<dbReference type="SUPFAM" id="SSF46785">
    <property type="entry name" value="Winged helix' DNA-binding domain"/>
    <property type="match status" value="1"/>
</dbReference>
<dbReference type="Pfam" id="PF13463">
    <property type="entry name" value="HTH_27"/>
    <property type="match status" value="1"/>
</dbReference>
<name>A0A143PDA1_9STAP</name>
<evidence type="ECO:0000313" key="6">
    <source>
        <dbReference type="Proteomes" id="UP000595942"/>
    </source>
</evidence>
<dbReference type="EMBL" id="CP068073">
    <property type="protein sequence ID" value="QQS81697.1"/>
    <property type="molecule type" value="Genomic_DNA"/>
</dbReference>
<evidence type="ECO:0000313" key="3">
    <source>
        <dbReference type="EMBL" id="QQS81697.1"/>
    </source>
</evidence>
<dbReference type="Proteomes" id="UP000595942">
    <property type="component" value="Chromosome"/>
</dbReference>
<dbReference type="Gene3D" id="1.10.10.10">
    <property type="entry name" value="Winged helix-like DNA-binding domain superfamily/Winged helix DNA-binding domain"/>
    <property type="match status" value="1"/>
</dbReference>
<dbReference type="PROSITE" id="PS50995">
    <property type="entry name" value="HTH_MARR_2"/>
    <property type="match status" value="1"/>
</dbReference>